<dbReference type="Proteomes" id="UP000183376">
    <property type="component" value="Chromosome I"/>
</dbReference>
<name>A0A1G9W7C0_ALLAB</name>
<organism evidence="2 3">
    <name type="scientific">Allokutzneria albata</name>
    <name type="common">Kibdelosporangium albatum</name>
    <dbReference type="NCBI Taxonomy" id="211114"/>
    <lineage>
        <taxon>Bacteria</taxon>
        <taxon>Bacillati</taxon>
        <taxon>Actinomycetota</taxon>
        <taxon>Actinomycetes</taxon>
        <taxon>Pseudonocardiales</taxon>
        <taxon>Pseudonocardiaceae</taxon>
        <taxon>Allokutzneria</taxon>
    </lineage>
</organism>
<proteinExistence type="predicted"/>
<keyword evidence="3" id="KW-1185">Reference proteome</keyword>
<dbReference type="eggNOG" id="ENOG5033EHB">
    <property type="taxonomic scope" value="Bacteria"/>
</dbReference>
<sequence>MYDHSGEQASFPYPPAKRNRPGALFGIVGFAAGALLVGTVWAVSANATMAKAEETFTLRGTMTLTASGSTRLSGTSCAGTGGYSDIREGASVTVYDPQGAVIAIGQLDSSYSSATSTYTQPCTFSFAVSNVPGQHRFYQVEVSRRGKVTSERDAAKSGSVSLSLGMK</sequence>
<protein>
    <submittedName>
        <fullName evidence="2">Uncharacterized protein</fullName>
    </submittedName>
</protein>
<evidence type="ECO:0000313" key="2">
    <source>
        <dbReference type="EMBL" id="SDM80444.1"/>
    </source>
</evidence>
<keyword evidence="1" id="KW-0472">Membrane</keyword>
<keyword evidence="1" id="KW-0812">Transmembrane</keyword>
<evidence type="ECO:0000256" key="1">
    <source>
        <dbReference type="SAM" id="Phobius"/>
    </source>
</evidence>
<dbReference type="AlphaFoldDB" id="A0A1G9W7C0"/>
<reference evidence="2 3" key="1">
    <citation type="submission" date="2016-10" db="EMBL/GenBank/DDBJ databases">
        <authorList>
            <person name="de Groot N.N."/>
        </authorList>
    </citation>
    <scope>NUCLEOTIDE SEQUENCE [LARGE SCALE GENOMIC DNA]</scope>
    <source>
        <strain evidence="2 3">DSM 44149</strain>
    </source>
</reference>
<dbReference type="RefSeq" id="WP_197684040.1">
    <property type="nucleotide sequence ID" value="NZ_JOEF01000012.1"/>
</dbReference>
<feature type="transmembrane region" description="Helical" evidence="1">
    <location>
        <begin position="23"/>
        <end position="43"/>
    </location>
</feature>
<accession>A0A1G9W7C0</accession>
<gene>
    <name evidence="2" type="ORF">SAMN04489726_3441</name>
</gene>
<keyword evidence="1" id="KW-1133">Transmembrane helix</keyword>
<dbReference type="EMBL" id="LT629701">
    <property type="protein sequence ID" value="SDM80444.1"/>
    <property type="molecule type" value="Genomic_DNA"/>
</dbReference>
<evidence type="ECO:0000313" key="3">
    <source>
        <dbReference type="Proteomes" id="UP000183376"/>
    </source>
</evidence>